<keyword evidence="3" id="KW-1185">Reference proteome</keyword>
<dbReference type="Proteomes" id="UP000017984">
    <property type="component" value="Chromosome"/>
</dbReference>
<dbReference type="HOGENOM" id="CLU_2884159_0_0_11"/>
<accession>V6JLQ7</accession>
<evidence type="ECO:0000313" key="3">
    <source>
        <dbReference type="Proteomes" id="UP000017984"/>
    </source>
</evidence>
<dbReference type="PATRIC" id="fig|1352936.5.peg.8329"/>
<gene>
    <name evidence="2" type="ORF">M878_40230</name>
</gene>
<feature type="region of interest" description="Disordered" evidence="1">
    <location>
        <begin position="40"/>
        <end position="63"/>
    </location>
</feature>
<sequence>MLTRGHMRENDANLSAAARAELEEEYAGTRLCRQELSEELREDVEQDRYTPTQAMKRAPGGCC</sequence>
<comment type="caution">
    <text evidence="2">The sequence shown here is derived from an EMBL/GenBank/DDBJ whole genome shotgun (WGS) entry which is preliminary data.</text>
</comment>
<organism evidence="2 3">
    <name type="scientific">Streptomyces roseochromogenus subsp. oscitans DS 12.976</name>
    <dbReference type="NCBI Taxonomy" id="1352936"/>
    <lineage>
        <taxon>Bacteria</taxon>
        <taxon>Bacillati</taxon>
        <taxon>Actinomycetota</taxon>
        <taxon>Actinomycetes</taxon>
        <taxon>Kitasatosporales</taxon>
        <taxon>Streptomycetaceae</taxon>
        <taxon>Streptomyces</taxon>
    </lineage>
</organism>
<dbReference type="EMBL" id="AWQX01000360">
    <property type="protein sequence ID" value="EST20041.1"/>
    <property type="molecule type" value="Genomic_DNA"/>
</dbReference>
<proteinExistence type="predicted"/>
<dbReference type="AlphaFoldDB" id="V6JLQ7"/>
<evidence type="ECO:0000256" key="1">
    <source>
        <dbReference type="SAM" id="MobiDB-lite"/>
    </source>
</evidence>
<evidence type="ECO:0000313" key="2">
    <source>
        <dbReference type="EMBL" id="EST20041.1"/>
    </source>
</evidence>
<name>V6JLQ7_STRRC</name>
<protein>
    <submittedName>
        <fullName evidence="2">Uncharacterized protein</fullName>
    </submittedName>
</protein>
<reference evidence="2 3" key="1">
    <citation type="journal article" date="2014" name="Genome Announc.">
        <title>Draft Genome Sequence of Streptomyces roseochromogenes subsp. oscitans DS 12.976, Producer of the Aminocoumarin Antibiotic Clorobiocin.</title>
        <authorList>
            <person name="Ruckert C."/>
            <person name="Kalinowski J."/>
            <person name="Heide L."/>
            <person name="Apel A.K."/>
        </authorList>
    </citation>
    <scope>NUCLEOTIDE SEQUENCE [LARGE SCALE GENOMIC DNA]</scope>
    <source>
        <strain evidence="2 3">DS 12.976</strain>
    </source>
</reference>